<keyword evidence="7" id="KW-1185">Reference proteome</keyword>
<evidence type="ECO:0000256" key="2">
    <source>
        <dbReference type="ARBA" id="ARBA00022573"/>
    </source>
</evidence>
<dbReference type="Pfam" id="PF12847">
    <property type="entry name" value="Methyltransf_18"/>
    <property type="match status" value="1"/>
</dbReference>
<dbReference type="PANTHER" id="PTHR43182:SF1">
    <property type="entry name" value="COBALT-PRECORRIN-7 C(5)-METHYLTRANSFERASE"/>
    <property type="match status" value="1"/>
</dbReference>
<organism evidence="6 7">
    <name type="scientific">Methanolacinia petrolearia (strain DSM 11571 / OCM 486 / SEBR 4847)</name>
    <name type="common">Methanoplanus petrolearius</name>
    <dbReference type="NCBI Taxonomy" id="679926"/>
    <lineage>
        <taxon>Archaea</taxon>
        <taxon>Methanobacteriati</taxon>
        <taxon>Methanobacteriota</taxon>
        <taxon>Stenosarchaea group</taxon>
        <taxon>Methanomicrobia</taxon>
        <taxon>Methanomicrobiales</taxon>
        <taxon>Methanomicrobiaceae</taxon>
        <taxon>Methanolacinia</taxon>
    </lineage>
</organism>
<keyword evidence="3 6" id="KW-0489">Methyltransferase</keyword>
<dbReference type="NCBIfam" id="TIGR02469">
    <property type="entry name" value="CbiT"/>
    <property type="match status" value="1"/>
</dbReference>
<proteinExistence type="predicted"/>
<evidence type="ECO:0000313" key="6">
    <source>
        <dbReference type="EMBL" id="ADN36507.1"/>
    </source>
</evidence>
<dbReference type="GO" id="GO:0008276">
    <property type="term" value="F:protein methyltransferase activity"/>
    <property type="evidence" value="ECO:0007669"/>
    <property type="project" value="InterPro"/>
</dbReference>
<keyword evidence="2" id="KW-0169">Cobalamin biosynthesis</keyword>
<reference evidence="6 7" key="1">
    <citation type="journal article" date="2010" name="Stand. Genomic Sci.">
        <title>Complete genome sequence of Methanoplanus petrolearius type strain (SEBR 4847).</title>
        <authorList>
            <person name="Brambilla E."/>
            <person name="Djao O.D."/>
            <person name="Daligault H."/>
            <person name="Lapidus A."/>
            <person name="Lucas S."/>
            <person name="Hammon N."/>
            <person name="Nolan M."/>
            <person name="Tice H."/>
            <person name="Cheng J.F."/>
            <person name="Han C."/>
            <person name="Tapia R."/>
            <person name="Goodwin L."/>
            <person name="Pitluck S."/>
            <person name="Liolios K."/>
            <person name="Ivanova N."/>
            <person name="Mavromatis K."/>
            <person name="Mikhailova N."/>
            <person name="Pati A."/>
            <person name="Chen A."/>
            <person name="Palaniappan K."/>
            <person name="Land M."/>
            <person name="Hauser L."/>
            <person name="Chang Y.J."/>
            <person name="Jeffries C.D."/>
            <person name="Rohde M."/>
            <person name="Spring S."/>
            <person name="Sikorski J."/>
            <person name="Goker M."/>
            <person name="Woyke T."/>
            <person name="Bristow J."/>
            <person name="Eisen J.A."/>
            <person name="Markowitz V."/>
            <person name="Hugenholtz P."/>
            <person name="Kyrpides N.C."/>
            <person name="Klenk H.P."/>
        </authorList>
    </citation>
    <scope>NUCLEOTIDE SEQUENCE [LARGE SCALE GENOMIC DNA]</scope>
    <source>
        <strain evidence="7">DSM 11571 / OCM 486 / SEBR 4847</strain>
    </source>
</reference>
<evidence type="ECO:0000256" key="4">
    <source>
        <dbReference type="ARBA" id="ARBA00022679"/>
    </source>
</evidence>
<comment type="pathway">
    <text evidence="1">Cofactor biosynthesis; adenosylcobalamin biosynthesis.</text>
</comment>
<dbReference type="Proteomes" id="UP000006565">
    <property type="component" value="Chromosome"/>
</dbReference>
<dbReference type="STRING" id="679926.Mpet_1754"/>
<evidence type="ECO:0000256" key="1">
    <source>
        <dbReference type="ARBA" id="ARBA00004953"/>
    </source>
</evidence>
<dbReference type="OrthoDB" id="6027at2157"/>
<dbReference type="InterPro" id="IPR014008">
    <property type="entry name" value="Cbl_synth_MTase_CbiT"/>
</dbReference>
<dbReference type="HOGENOM" id="CLU_094143_1_0_2"/>
<dbReference type="SUPFAM" id="SSF53335">
    <property type="entry name" value="S-adenosyl-L-methionine-dependent methyltransferases"/>
    <property type="match status" value="1"/>
</dbReference>
<dbReference type="CDD" id="cd02440">
    <property type="entry name" value="AdoMet_MTases"/>
    <property type="match status" value="1"/>
</dbReference>
<dbReference type="GO" id="GO:0032259">
    <property type="term" value="P:methylation"/>
    <property type="evidence" value="ECO:0007669"/>
    <property type="project" value="UniProtKB-KW"/>
</dbReference>
<gene>
    <name evidence="6" type="ordered locus">Mpet_1754</name>
</gene>
<name>E1RHW9_METP4</name>
<dbReference type="AlphaFoldDB" id="E1RHW9"/>
<evidence type="ECO:0000313" key="7">
    <source>
        <dbReference type="Proteomes" id="UP000006565"/>
    </source>
</evidence>
<dbReference type="InterPro" id="IPR029063">
    <property type="entry name" value="SAM-dependent_MTases_sf"/>
</dbReference>
<keyword evidence="4 6" id="KW-0808">Transferase</keyword>
<sequence>MGLKGGPTQDEIMAVSLFKLNIEEGDVMADIGCGTAKISIEASKKCSNVYAIDRRAEAVDYAKSEIEKAGRENIILIHGEASTALEDIGALDCAFVGGSGNIEIILEKLKSVVSGRIVVNAVLLDTVSRTVNKMKELEIFREVVHVQVSRSYELVGDIMFKPINPVYIIVGEVE</sequence>
<protein>
    <submittedName>
        <fullName evidence="6">Precorrin-6Y C5,15-methyltransferase (Decarboxylating), CbiT subunit</fullName>
    </submittedName>
</protein>
<dbReference type="KEGG" id="mpi:Mpet_1754"/>
<accession>E1RHW9</accession>
<dbReference type="PANTHER" id="PTHR43182">
    <property type="entry name" value="COBALT-PRECORRIN-6B C(15)-METHYLTRANSFERASE (DECARBOXYLATING)"/>
    <property type="match status" value="1"/>
</dbReference>
<evidence type="ECO:0000256" key="5">
    <source>
        <dbReference type="ARBA" id="ARBA00022691"/>
    </source>
</evidence>
<keyword evidence="5" id="KW-0949">S-adenosyl-L-methionine</keyword>
<dbReference type="eggNOG" id="arCOG00977">
    <property type="taxonomic scope" value="Archaea"/>
</dbReference>
<dbReference type="Gene3D" id="3.40.50.150">
    <property type="entry name" value="Vaccinia Virus protein VP39"/>
    <property type="match status" value="1"/>
</dbReference>
<dbReference type="GO" id="GO:0009236">
    <property type="term" value="P:cobalamin biosynthetic process"/>
    <property type="evidence" value="ECO:0007669"/>
    <property type="project" value="UniProtKB-KW"/>
</dbReference>
<dbReference type="InterPro" id="IPR050714">
    <property type="entry name" value="Cobalamin_biosynth_MTase"/>
</dbReference>
<evidence type="ECO:0000256" key="3">
    <source>
        <dbReference type="ARBA" id="ARBA00022603"/>
    </source>
</evidence>
<dbReference type="EMBL" id="CP002117">
    <property type="protein sequence ID" value="ADN36507.1"/>
    <property type="molecule type" value="Genomic_DNA"/>
</dbReference>